<name>A0A3N4I460_ASCIM</name>
<organism evidence="2 3">
    <name type="scientific">Ascobolus immersus RN42</name>
    <dbReference type="NCBI Taxonomy" id="1160509"/>
    <lineage>
        <taxon>Eukaryota</taxon>
        <taxon>Fungi</taxon>
        <taxon>Dikarya</taxon>
        <taxon>Ascomycota</taxon>
        <taxon>Pezizomycotina</taxon>
        <taxon>Pezizomycetes</taxon>
        <taxon>Pezizales</taxon>
        <taxon>Ascobolaceae</taxon>
        <taxon>Ascobolus</taxon>
    </lineage>
</organism>
<feature type="region of interest" description="Disordered" evidence="1">
    <location>
        <begin position="36"/>
        <end position="61"/>
    </location>
</feature>
<evidence type="ECO:0000313" key="2">
    <source>
        <dbReference type="EMBL" id="RPA76634.1"/>
    </source>
</evidence>
<keyword evidence="3" id="KW-1185">Reference proteome</keyword>
<accession>A0A3N4I460</accession>
<evidence type="ECO:0000313" key="3">
    <source>
        <dbReference type="Proteomes" id="UP000275078"/>
    </source>
</evidence>
<sequence length="260" mass="28629">MIYRHTSRLACIGSNTVAESSKSDAMIRTIIECRSRKKKEQRKHREGAIAANKGKEGDGRSWQDLPNSLSCLLPRNTLLSFGLLRVLGSSLSHRFQHPAPTDVRVRLPHGRPTFYPMFLPRSPRLRRAGSTVLALILVYFFIANLKSPTTVSYLTRKLQQTASNAKLHLLGSTDRFNSKVSSADMGGTSRISNFPIGTSADNHLSSDVALLPDMPGKSYNPGSHARVSQISDNNLDLFTDGSFVSDASAKDTHCKTFRIG</sequence>
<dbReference type="EMBL" id="ML119741">
    <property type="protein sequence ID" value="RPA76634.1"/>
    <property type="molecule type" value="Genomic_DNA"/>
</dbReference>
<gene>
    <name evidence="2" type="ORF">BJ508DRAFT_310943</name>
</gene>
<evidence type="ECO:0000256" key="1">
    <source>
        <dbReference type="SAM" id="MobiDB-lite"/>
    </source>
</evidence>
<reference evidence="2 3" key="1">
    <citation type="journal article" date="2018" name="Nat. Ecol. Evol.">
        <title>Pezizomycetes genomes reveal the molecular basis of ectomycorrhizal truffle lifestyle.</title>
        <authorList>
            <person name="Murat C."/>
            <person name="Payen T."/>
            <person name="Noel B."/>
            <person name="Kuo A."/>
            <person name="Morin E."/>
            <person name="Chen J."/>
            <person name="Kohler A."/>
            <person name="Krizsan K."/>
            <person name="Balestrini R."/>
            <person name="Da Silva C."/>
            <person name="Montanini B."/>
            <person name="Hainaut M."/>
            <person name="Levati E."/>
            <person name="Barry K.W."/>
            <person name="Belfiori B."/>
            <person name="Cichocki N."/>
            <person name="Clum A."/>
            <person name="Dockter R.B."/>
            <person name="Fauchery L."/>
            <person name="Guy J."/>
            <person name="Iotti M."/>
            <person name="Le Tacon F."/>
            <person name="Lindquist E.A."/>
            <person name="Lipzen A."/>
            <person name="Malagnac F."/>
            <person name="Mello A."/>
            <person name="Molinier V."/>
            <person name="Miyauchi S."/>
            <person name="Poulain J."/>
            <person name="Riccioni C."/>
            <person name="Rubini A."/>
            <person name="Sitrit Y."/>
            <person name="Splivallo R."/>
            <person name="Traeger S."/>
            <person name="Wang M."/>
            <person name="Zifcakova L."/>
            <person name="Wipf D."/>
            <person name="Zambonelli A."/>
            <person name="Paolocci F."/>
            <person name="Nowrousian M."/>
            <person name="Ottonello S."/>
            <person name="Baldrian P."/>
            <person name="Spatafora J.W."/>
            <person name="Henrissat B."/>
            <person name="Nagy L.G."/>
            <person name="Aury J.M."/>
            <person name="Wincker P."/>
            <person name="Grigoriev I.V."/>
            <person name="Bonfante P."/>
            <person name="Martin F.M."/>
        </authorList>
    </citation>
    <scope>NUCLEOTIDE SEQUENCE [LARGE SCALE GENOMIC DNA]</scope>
    <source>
        <strain evidence="2 3">RN42</strain>
    </source>
</reference>
<proteinExistence type="predicted"/>
<feature type="compositionally biased region" description="Basic residues" evidence="1">
    <location>
        <begin position="36"/>
        <end position="45"/>
    </location>
</feature>
<dbReference type="AlphaFoldDB" id="A0A3N4I460"/>
<dbReference type="Proteomes" id="UP000275078">
    <property type="component" value="Unassembled WGS sequence"/>
</dbReference>
<protein>
    <submittedName>
        <fullName evidence="2">Uncharacterized protein</fullName>
    </submittedName>
</protein>